<evidence type="ECO:0000256" key="1">
    <source>
        <dbReference type="ARBA" id="ARBA00022527"/>
    </source>
</evidence>
<evidence type="ECO:0000256" key="3">
    <source>
        <dbReference type="ARBA" id="ARBA00022840"/>
    </source>
</evidence>
<comment type="similarity">
    <text evidence="5">Belongs to the protein kinase superfamily.</text>
</comment>
<keyword evidence="1 5" id="KW-0723">Serine/threonine-protein kinase</keyword>
<dbReference type="GO" id="GO:0005524">
    <property type="term" value="F:ATP binding"/>
    <property type="evidence" value="ECO:0007669"/>
    <property type="project" value="UniProtKB-UniRule"/>
</dbReference>
<dbReference type="GO" id="GO:0004674">
    <property type="term" value="F:protein serine/threonine kinase activity"/>
    <property type="evidence" value="ECO:0007669"/>
    <property type="project" value="UniProtKB-KW"/>
</dbReference>
<proteinExistence type="inferred from homology"/>
<evidence type="ECO:0000259" key="6">
    <source>
        <dbReference type="PROSITE" id="PS50011"/>
    </source>
</evidence>
<dbReference type="InterPro" id="IPR051681">
    <property type="entry name" value="Ser/Thr_Kinases-Pseudokinases"/>
</dbReference>
<dbReference type="Gene3D" id="1.10.510.10">
    <property type="entry name" value="Transferase(Phosphotransferase) domain 1"/>
    <property type="match status" value="1"/>
</dbReference>
<evidence type="ECO:0000256" key="4">
    <source>
        <dbReference type="PROSITE-ProRule" id="PRU10141"/>
    </source>
</evidence>
<dbReference type="InterPro" id="IPR008271">
    <property type="entry name" value="Ser/Thr_kinase_AS"/>
</dbReference>
<dbReference type="Pfam" id="PF07714">
    <property type="entry name" value="PK_Tyr_Ser-Thr"/>
    <property type="match status" value="1"/>
</dbReference>
<dbReference type="InterPro" id="IPR000719">
    <property type="entry name" value="Prot_kinase_dom"/>
</dbReference>
<dbReference type="PROSITE" id="PS50011">
    <property type="entry name" value="PROTEIN_KINASE_DOM"/>
    <property type="match status" value="1"/>
</dbReference>
<evidence type="ECO:0000313" key="8">
    <source>
        <dbReference type="Proteomes" id="UP000193411"/>
    </source>
</evidence>
<dbReference type="AlphaFoldDB" id="A0A1Y2H652"/>
<organism evidence="7 8">
    <name type="scientific">Catenaria anguillulae PL171</name>
    <dbReference type="NCBI Taxonomy" id="765915"/>
    <lineage>
        <taxon>Eukaryota</taxon>
        <taxon>Fungi</taxon>
        <taxon>Fungi incertae sedis</taxon>
        <taxon>Blastocladiomycota</taxon>
        <taxon>Blastocladiomycetes</taxon>
        <taxon>Blastocladiales</taxon>
        <taxon>Catenariaceae</taxon>
        <taxon>Catenaria</taxon>
    </lineage>
</organism>
<dbReference type="InterPro" id="IPR001245">
    <property type="entry name" value="Ser-Thr/Tyr_kinase_cat_dom"/>
</dbReference>
<dbReference type="PROSITE" id="PS00107">
    <property type="entry name" value="PROTEIN_KINASE_ATP"/>
    <property type="match status" value="1"/>
</dbReference>
<evidence type="ECO:0000256" key="2">
    <source>
        <dbReference type="ARBA" id="ARBA00022741"/>
    </source>
</evidence>
<keyword evidence="2 4" id="KW-0547">Nucleotide-binding</keyword>
<keyword evidence="7" id="KW-0808">Transferase</keyword>
<evidence type="ECO:0000256" key="5">
    <source>
        <dbReference type="RuleBase" id="RU000304"/>
    </source>
</evidence>
<keyword evidence="8" id="KW-1185">Reference proteome</keyword>
<sequence length="397" mass="44765">MHIGDQQLLSAIYQRQEDLARNVAQSVKEHLLTHVASTTAPPRDRYEHLEIPFWRLCFEEQIGRGGFGVVYKGTYQGEPVAIKQLDVDRLGPVALKEFKNEIDVLSGITSRYIPRLYGICTEQGRYCIVMEFMPRGNLSEVLRDTDIDLPWSLRYRMALESARAMQLLYANGIQHRDFKSLNVLLDEYLHCKVSDFGLSKCKTSMLTSTNRTGGSMMGGAEKPVVTLAWTAPERLRAGSRFTDKSDVYSFGVTMFEIASRELPFEGEDALIVRMSILEGARPEIPEDTPAEYAKLIEECWAQDPKVRPGFEEIVRRLEVCLNRFSSVITGWSNSHSTCCRSCTMPLLPRKRVQKLSARAASQFGRTRPPPCPRAQNRGPCLATAAALTLPTLPWPTQ</sequence>
<name>A0A1Y2H652_9FUNG</name>
<feature type="domain" description="Protein kinase" evidence="6">
    <location>
        <begin position="56"/>
        <end position="321"/>
    </location>
</feature>
<dbReference type="CDD" id="cd13999">
    <property type="entry name" value="STKc_MAP3K-like"/>
    <property type="match status" value="1"/>
</dbReference>
<dbReference type="InterPro" id="IPR011009">
    <property type="entry name" value="Kinase-like_dom_sf"/>
</dbReference>
<dbReference type="PROSITE" id="PS00108">
    <property type="entry name" value="PROTEIN_KINASE_ST"/>
    <property type="match status" value="1"/>
</dbReference>
<protein>
    <submittedName>
        <fullName evidence="7">Kinase-like domain-containing protein</fullName>
    </submittedName>
</protein>
<dbReference type="Proteomes" id="UP000193411">
    <property type="component" value="Unassembled WGS sequence"/>
</dbReference>
<keyword evidence="3 4" id="KW-0067">ATP-binding</keyword>
<dbReference type="STRING" id="765915.A0A1Y2H652"/>
<dbReference type="EMBL" id="MCFL01000107">
    <property type="protein sequence ID" value="ORZ30046.1"/>
    <property type="molecule type" value="Genomic_DNA"/>
</dbReference>
<reference evidence="7 8" key="1">
    <citation type="submission" date="2016-07" db="EMBL/GenBank/DDBJ databases">
        <title>Pervasive Adenine N6-methylation of Active Genes in Fungi.</title>
        <authorList>
            <consortium name="DOE Joint Genome Institute"/>
            <person name="Mondo S.J."/>
            <person name="Dannebaum R.O."/>
            <person name="Kuo R.C."/>
            <person name="Labutti K."/>
            <person name="Haridas S."/>
            <person name="Kuo A."/>
            <person name="Salamov A."/>
            <person name="Ahrendt S.R."/>
            <person name="Lipzen A."/>
            <person name="Sullivan W."/>
            <person name="Andreopoulos W.B."/>
            <person name="Clum A."/>
            <person name="Lindquist E."/>
            <person name="Daum C."/>
            <person name="Ramamoorthy G.K."/>
            <person name="Gryganskyi A."/>
            <person name="Culley D."/>
            <person name="Magnuson J.K."/>
            <person name="James T.Y."/>
            <person name="O'Malley M.A."/>
            <person name="Stajich J.E."/>
            <person name="Spatafora J.W."/>
            <person name="Visel A."/>
            <person name="Grigoriev I.V."/>
        </authorList>
    </citation>
    <scope>NUCLEOTIDE SEQUENCE [LARGE SCALE GENOMIC DNA]</scope>
    <source>
        <strain evidence="7 8">PL171</strain>
    </source>
</reference>
<dbReference type="PANTHER" id="PTHR44329">
    <property type="entry name" value="SERINE/THREONINE-PROTEIN KINASE TNNI3K-RELATED"/>
    <property type="match status" value="1"/>
</dbReference>
<comment type="caution">
    <text evidence="7">The sequence shown here is derived from an EMBL/GenBank/DDBJ whole genome shotgun (WGS) entry which is preliminary data.</text>
</comment>
<accession>A0A1Y2H652</accession>
<gene>
    <name evidence="7" type="ORF">BCR44DRAFT_124129</name>
</gene>
<dbReference type="OrthoDB" id="10261027at2759"/>
<feature type="binding site" evidence="4">
    <location>
        <position position="83"/>
    </location>
    <ligand>
        <name>ATP</name>
        <dbReference type="ChEBI" id="CHEBI:30616"/>
    </ligand>
</feature>
<dbReference type="SUPFAM" id="SSF56112">
    <property type="entry name" value="Protein kinase-like (PK-like)"/>
    <property type="match status" value="1"/>
</dbReference>
<keyword evidence="7" id="KW-0418">Kinase</keyword>
<dbReference type="InterPro" id="IPR017441">
    <property type="entry name" value="Protein_kinase_ATP_BS"/>
</dbReference>
<evidence type="ECO:0000313" key="7">
    <source>
        <dbReference type="EMBL" id="ORZ30046.1"/>
    </source>
</evidence>